<evidence type="ECO:0000313" key="2">
    <source>
        <dbReference type="EMBL" id="QDT04738.1"/>
    </source>
</evidence>
<name>A0A517NCG0_9BACT</name>
<keyword evidence="1" id="KW-0812">Transmembrane</keyword>
<feature type="transmembrane region" description="Helical" evidence="1">
    <location>
        <begin position="52"/>
        <end position="73"/>
    </location>
</feature>
<accession>A0A517NCG0</accession>
<organism evidence="2 3">
    <name type="scientific">Rubripirellula lacrimiformis</name>
    <dbReference type="NCBI Taxonomy" id="1930273"/>
    <lineage>
        <taxon>Bacteria</taxon>
        <taxon>Pseudomonadati</taxon>
        <taxon>Planctomycetota</taxon>
        <taxon>Planctomycetia</taxon>
        <taxon>Pirellulales</taxon>
        <taxon>Pirellulaceae</taxon>
        <taxon>Rubripirellula</taxon>
    </lineage>
</organism>
<keyword evidence="3" id="KW-1185">Reference proteome</keyword>
<keyword evidence="1" id="KW-1133">Transmembrane helix</keyword>
<dbReference type="KEGG" id="rlc:K227x_31330"/>
<evidence type="ECO:0008006" key="4">
    <source>
        <dbReference type="Google" id="ProtNLM"/>
    </source>
</evidence>
<dbReference type="EMBL" id="CP036525">
    <property type="protein sequence ID" value="QDT04738.1"/>
    <property type="molecule type" value="Genomic_DNA"/>
</dbReference>
<dbReference type="Proteomes" id="UP000318538">
    <property type="component" value="Chromosome"/>
</dbReference>
<keyword evidence="1" id="KW-0472">Membrane</keyword>
<dbReference type="OrthoDB" id="289380at2"/>
<reference evidence="2 3" key="1">
    <citation type="submission" date="2019-02" db="EMBL/GenBank/DDBJ databases">
        <title>Deep-cultivation of Planctomycetes and their phenomic and genomic characterization uncovers novel biology.</title>
        <authorList>
            <person name="Wiegand S."/>
            <person name="Jogler M."/>
            <person name="Boedeker C."/>
            <person name="Pinto D."/>
            <person name="Vollmers J."/>
            <person name="Rivas-Marin E."/>
            <person name="Kohn T."/>
            <person name="Peeters S.H."/>
            <person name="Heuer A."/>
            <person name="Rast P."/>
            <person name="Oberbeckmann S."/>
            <person name="Bunk B."/>
            <person name="Jeske O."/>
            <person name="Meyerdierks A."/>
            <person name="Storesund J.E."/>
            <person name="Kallscheuer N."/>
            <person name="Luecker S."/>
            <person name="Lage O.M."/>
            <person name="Pohl T."/>
            <person name="Merkel B.J."/>
            <person name="Hornburger P."/>
            <person name="Mueller R.-W."/>
            <person name="Bruemmer F."/>
            <person name="Labrenz M."/>
            <person name="Spormann A.M."/>
            <person name="Op den Camp H."/>
            <person name="Overmann J."/>
            <person name="Amann R."/>
            <person name="Jetten M.S.M."/>
            <person name="Mascher T."/>
            <person name="Medema M.H."/>
            <person name="Devos D.P."/>
            <person name="Kaster A.-K."/>
            <person name="Ovreas L."/>
            <person name="Rohde M."/>
            <person name="Galperin M.Y."/>
            <person name="Jogler C."/>
        </authorList>
    </citation>
    <scope>NUCLEOTIDE SEQUENCE [LARGE SCALE GENOMIC DNA]</scope>
    <source>
        <strain evidence="2 3">K22_7</strain>
    </source>
</reference>
<feature type="transmembrane region" description="Helical" evidence="1">
    <location>
        <begin position="27"/>
        <end position="46"/>
    </location>
</feature>
<dbReference type="AlphaFoldDB" id="A0A517NCG0"/>
<sequence>MNPYSPPQIESANVRHRCPICGRKVGFLRFTVPLGACGGCGNYLAIRNWNRWSLPWVLLIVGIITGPLLAELLGLRARGYPMGRLIFLWMVSIIVFDKFTGRLVPAICWGLLALRDDDRLSDADDKMQGDAVG</sequence>
<gene>
    <name evidence="2" type="ORF">K227x_31330</name>
</gene>
<evidence type="ECO:0000256" key="1">
    <source>
        <dbReference type="SAM" id="Phobius"/>
    </source>
</evidence>
<proteinExistence type="predicted"/>
<protein>
    <recommendedName>
        <fullName evidence="4">DUF983 domain-containing protein</fullName>
    </recommendedName>
</protein>
<evidence type="ECO:0000313" key="3">
    <source>
        <dbReference type="Proteomes" id="UP000318538"/>
    </source>
</evidence>